<dbReference type="KEGG" id="ngr:NAEGRDRAFT_71804"/>
<dbReference type="RefSeq" id="XP_002673102.1">
    <property type="nucleotide sequence ID" value="XM_002673056.1"/>
</dbReference>
<dbReference type="VEuPathDB" id="AmoebaDB:NAEGRDRAFT_71804"/>
<evidence type="ECO:0000256" key="5">
    <source>
        <dbReference type="SAM" id="Phobius"/>
    </source>
</evidence>
<evidence type="ECO:0000256" key="1">
    <source>
        <dbReference type="ARBA" id="ARBA00004141"/>
    </source>
</evidence>
<gene>
    <name evidence="7" type="ORF">NAEGRDRAFT_71804</name>
</gene>
<evidence type="ECO:0000259" key="6">
    <source>
        <dbReference type="Pfam" id="PF00149"/>
    </source>
</evidence>
<dbReference type="Gene3D" id="3.60.21.10">
    <property type="match status" value="1"/>
</dbReference>
<feature type="transmembrane region" description="Helical" evidence="5">
    <location>
        <begin position="252"/>
        <end position="274"/>
    </location>
</feature>
<evidence type="ECO:0000256" key="4">
    <source>
        <dbReference type="ARBA" id="ARBA00023136"/>
    </source>
</evidence>
<dbReference type="GeneID" id="8854789"/>
<name>D2VS41_NAEGR</name>
<keyword evidence="2 5" id="KW-0812">Transmembrane</keyword>
<dbReference type="OrthoDB" id="5977743at2759"/>
<keyword evidence="3 5" id="KW-1133">Transmembrane helix</keyword>
<proteinExistence type="predicted"/>
<dbReference type="eggNOG" id="KOG3662">
    <property type="taxonomic scope" value="Eukaryota"/>
</dbReference>
<evidence type="ECO:0000256" key="2">
    <source>
        <dbReference type="ARBA" id="ARBA00022692"/>
    </source>
</evidence>
<reference evidence="7 8" key="1">
    <citation type="journal article" date="2010" name="Cell">
        <title>The genome of Naegleria gruberi illuminates early eukaryotic versatility.</title>
        <authorList>
            <person name="Fritz-Laylin L.K."/>
            <person name="Prochnik S.E."/>
            <person name="Ginger M.L."/>
            <person name="Dacks J.B."/>
            <person name="Carpenter M.L."/>
            <person name="Field M.C."/>
            <person name="Kuo A."/>
            <person name="Paredez A."/>
            <person name="Chapman J."/>
            <person name="Pham J."/>
            <person name="Shu S."/>
            <person name="Neupane R."/>
            <person name="Cipriano M."/>
            <person name="Mancuso J."/>
            <person name="Tu H."/>
            <person name="Salamov A."/>
            <person name="Lindquist E."/>
            <person name="Shapiro H."/>
            <person name="Lucas S."/>
            <person name="Grigoriev I.V."/>
            <person name="Cande W.Z."/>
            <person name="Fulton C."/>
            <person name="Rokhsar D.S."/>
            <person name="Dawson S.C."/>
        </authorList>
    </citation>
    <scope>NUCLEOTIDE SEQUENCE [LARGE SCALE GENOMIC DNA]</scope>
    <source>
        <strain evidence="7 8">NEG-M</strain>
    </source>
</reference>
<dbReference type="InterPro" id="IPR029052">
    <property type="entry name" value="Metallo-depent_PP-like"/>
</dbReference>
<dbReference type="Pfam" id="PF00149">
    <property type="entry name" value="Metallophos"/>
    <property type="match status" value="1"/>
</dbReference>
<dbReference type="GO" id="GO:0005783">
    <property type="term" value="C:endoplasmic reticulum"/>
    <property type="evidence" value="ECO:0007669"/>
    <property type="project" value="TreeGrafter"/>
</dbReference>
<dbReference type="GO" id="GO:0016020">
    <property type="term" value="C:membrane"/>
    <property type="evidence" value="ECO:0007669"/>
    <property type="project" value="UniProtKB-SubCell"/>
</dbReference>
<dbReference type="EMBL" id="GG738893">
    <property type="protein sequence ID" value="EFC40358.1"/>
    <property type="molecule type" value="Genomic_DNA"/>
</dbReference>
<keyword evidence="4 5" id="KW-0472">Membrane</keyword>
<feature type="domain" description="Calcineurin-like phosphoesterase" evidence="6">
    <location>
        <begin position="2"/>
        <end position="172"/>
    </location>
</feature>
<dbReference type="InParanoid" id="D2VS41"/>
<feature type="transmembrane region" description="Helical" evidence="5">
    <location>
        <begin position="226"/>
        <end position="246"/>
    </location>
</feature>
<comment type="subcellular location">
    <subcellularLocation>
        <location evidence="1">Membrane</location>
        <topology evidence="1">Multi-pass membrane protein</topology>
    </subcellularLocation>
</comment>
<protein>
    <submittedName>
        <fullName evidence="7">Predicted protein</fullName>
    </submittedName>
</protein>
<dbReference type="AlphaFoldDB" id="D2VS41"/>
<accession>D2VS41</accession>
<dbReference type="PANTHER" id="PTHR13315">
    <property type="entry name" value="METALLO PHOSPHOESTERASE RELATED"/>
    <property type="match status" value="1"/>
</dbReference>
<evidence type="ECO:0000256" key="3">
    <source>
        <dbReference type="ARBA" id="ARBA00022989"/>
    </source>
</evidence>
<organism evidence="8">
    <name type="scientific">Naegleria gruberi</name>
    <name type="common">Amoeba</name>
    <dbReference type="NCBI Taxonomy" id="5762"/>
    <lineage>
        <taxon>Eukaryota</taxon>
        <taxon>Discoba</taxon>
        <taxon>Heterolobosea</taxon>
        <taxon>Tetramitia</taxon>
        <taxon>Eutetramitia</taxon>
        <taxon>Vahlkampfiidae</taxon>
        <taxon>Naegleria</taxon>
    </lineage>
</organism>
<sequence>MGDLFDNGRRITDEEYGRELKRFRKTFENRDGIKTIYLSGNHDIGLENWEKKILDRFEKHFMPLNFNYAINSKMNIIGVNSMYLGTPIYDFLLKNVDAENSKNILLTHIPLYRDGLCQNDDFDTRMGTKSRSRPLEEGYGAGYRNMLNPSDSKKLVSLTKPILVLSGDDHEYCKFQHNVYEHTVTEHTIPTFSMLQGTFKYGYGILTLDMERNSVHDLSIYYLPKIWNIFIFYAILFIIATIYSIFKFKSVLSYLSILTVCLLTYVLCQVWWWIL</sequence>
<evidence type="ECO:0000313" key="7">
    <source>
        <dbReference type="EMBL" id="EFC40358.1"/>
    </source>
</evidence>
<dbReference type="PANTHER" id="PTHR13315:SF4">
    <property type="entry name" value="METALLOPHOSPHOESTERASE, ISOFORM E"/>
    <property type="match status" value="1"/>
</dbReference>
<evidence type="ECO:0000313" key="8">
    <source>
        <dbReference type="Proteomes" id="UP000006671"/>
    </source>
</evidence>
<dbReference type="SUPFAM" id="SSF56300">
    <property type="entry name" value="Metallo-dependent phosphatases"/>
    <property type="match status" value="1"/>
</dbReference>
<dbReference type="Proteomes" id="UP000006671">
    <property type="component" value="Unassembled WGS sequence"/>
</dbReference>
<dbReference type="InterPro" id="IPR004843">
    <property type="entry name" value="Calcineurin-like_PHP"/>
</dbReference>
<dbReference type="GO" id="GO:0016787">
    <property type="term" value="F:hydrolase activity"/>
    <property type="evidence" value="ECO:0007669"/>
    <property type="project" value="InterPro"/>
</dbReference>
<dbReference type="GO" id="GO:0006506">
    <property type="term" value="P:GPI anchor biosynthetic process"/>
    <property type="evidence" value="ECO:0007669"/>
    <property type="project" value="InterPro"/>
</dbReference>
<keyword evidence="8" id="KW-1185">Reference proteome</keyword>
<dbReference type="InterPro" id="IPR033308">
    <property type="entry name" value="PGAP5/Cdc1/Ted1"/>
</dbReference>
<dbReference type="STRING" id="5762.D2VS41"/>